<comment type="caution">
    <text evidence="3">The sequence shown here is derived from an EMBL/GenBank/DDBJ whole genome shotgun (WGS) entry which is preliminary data.</text>
</comment>
<organism evidence="3 4">
    <name type="scientific">Cryobacterium serini</name>
    <dbReference type="NCBI Taxonomy" id="1259201"/>
    <lineage>
        <taxon>Bacteria</taxon>
        <taxon>Bacillati</taxon>
        <taxon>Actinomycetota</taxon>
        <taxon>Actinomycetes</taxon>
        <taxon>Micrococcales</taxon>
        <taxon>Microbacteriaceae</taxon>
        <taxon>Cryobacterium</taxon>
    </lineage>
</organism>
<evidence type="ECO:0000256" key="1">
    <source>
        <dbReference type="SAM" id="MobiDB-lite"/>
    </source>
</evidence>
<feature type="domain" description="MmyB-like transcription regulator ligand binding" evidence="2">
    <location>
        <begin position="25"/>
        <end position="88"/>
    </location>
</feature>
<evidence type="ECO:0000313" key="4">
    <source>
        <dbReference type="Proteomes" id="UP000297626"/>
    </source>
</evidence>
<accession>A0A4R9BTK2</accession>
<gene>
    <name evidence="3" type="ORF">E3T51_04990</name>
</gene>
<name>A0A4R9BTK2_9MICO</name>
<dbReference type="RefSeq" id="WP_134528261.1">
    <property type="nucleotide sequence ID" value="NZ_SOHN01000008.1"/>
</dbReference>
<keyword evidence="4" id="KW-1185">Reference proteome</keyword>
<dbReference type="EMBL" id="SOHN01000008">
    <property type="protein sequence ID" value="TFD90056.1"/>
    <property type="molecule type" value="Genomic_DNA"/>
</dbReference>
<dbReference type="Gene3D" id="3.30.450.180">
    <property type="match status" value="1"/>
</dbReference>
<feature type="region of interest" description="Disordered" evidence="1">
    <location>
        <begin position="1"/>
        <end position="25"/>
    </location>
</feature>
<proteinExistence type="predicted"/>
<dbReference type="AlphaFoldDB" id="A0A4R9BTK2"/>
<dbReference type="Proteomes" id="UP000297626">
    <property type="component" value="Unassembled WGS sequence"/>
</dbReference>
<evidence type="ECO:0000259" key="2">
    <source>
        <dbReference type="Pfam" id="PF17765"/>
    </source>
</evidence>
<reference evidence="3 4" key="1">
    <citation type="submission" date="2019-03" db="EMBL/GenBank/DDBJ databases">
        <title>Genomics of glacier-inhabiting Cryobacterium strains.</title>
        <authorList>
            <person name="Liu Q."/>
            <person name="Xin Y.-H."/>
        </authorList>
    </citation>
    <scope>NUCLEOTIDE SEQUENCE [LARGE SCALE GENOMIC DNA]</scope>
    <source>
        <strain evidence="3 4">Sr54</strain>
    </source>
</reference>
<sequence>MSSYSANAWRLWSRPSGRTPPTHSNLHDTELKALVAELREQSPLFGEWWDEHIVERRRASLKHLRTPDGETIARRYEVLRLPDEGIRVTIWLPET</sequence>
<dbReference type="Pfam" id="PF17765">
    <property type="entry name" value="MLTR_LBD"/>
    <property type="match status" value="1"/>
</dbReference>
<evidence type="ECO:0000313" key="3">
    <source>
        <dbReference type="EMBL" id="TFD90056.1"/>
    </source>
</evidence>
<dbReference type="InterPro" id="IPR041413">
    <property type="entry name" value="MLTR_LBD"/>
</dbReference>
<protein>
    <recommendedName>
        <fullName evidence="2">MmyB-like transcription regulator ligand binding domain-containing protein</fullName>
    </recommendedName>
</protein>